<dbReference type="InterPro" id="IPR044751">
    <property type="entry name" value="Ion_transp-like_CBS"/>
</dbReference>
<name>A0A2N5E9K7_9GAMM</name>
<dbReference type="FunFam" id="3.30.465.10:FF:000010">
    <property type="entry name" value="DUF21 domain-containing protein"/>
    <property type="match status" value="1"/>
</dbReference>
<protein>
    <submittedName>
        <fullName evidence="14">Magnesium/cobalt efflux protein</fullName>
    </submittedName>
</protein>
<dbReference type="PROSITE" id="PS51371">
    <property type="entry name" value="CBS"/>
    <property type="match status" value="1"/>
</dbReference>
<organism evidence="14 15">
    <name type="scientific">Chimaeribacter coloradensis</name>
    <dbReference type="NCBI Taxonomy" id="2060068"/>
    <lineage>
        <taxon>Bacteria</taxon>
        <taxon>Pseudomonadati</taxon>
        <taxon>Pseudomonadota</taxon>
        <taxon>Gammaproteobacteria</taxon>
        <taxon>Enterobacterales</taxon>
        <taxon>Yersiniaceae</taxon>
        <taxon>Chimaeribacter</taxon>
    </lineage>
</organism>
<dbReference type="PROSITE" id="PS51846">
    <property type="entry name" value="CNNM"/>
    <property type="match status" value="1"/>
</dbReference>
<feature type="transmembrane region" description="Helical" evidence="11">
    <location>
        <begin position="74"/>
        <end position="97"/>
    </location>
</feature>
<keyword evidence="7 9" id="KW-0129">CBS domain</keyword>
<dbReference type="FunFam" id="3.10.580.10:FF:000012">
    <property type="entry name" value="DUF21 domain-containing protein"/>
    <property type="match status" value="1"/>
</dbReference>
<evidence type="ECO:0000256" key="2">
    <source>
        <dbReference type="ARBA" id="ARBA00006337"/>
    </source>
</evidence>
<keyword evidence="5" id="KW-0677">Repeat</keyword>
<reference evidence="14 15" key="1">
    <citation type="submission" date="2017-12" db="EMBL/GenBank/DDBJ databases">
        <title>Characterization of six clinical isolates of Enterochimera gen. nov., a novel genus of the Yersiniaciae family and the three species Enterochimera arupensis sp. nov., Enterochimera coloradensis sp. nov, and Enterochimera californica sp. nov.</title>
        <authorList>
            <person name="Rossi A."/>
            <person name="Fisher M."/>
        </authorList>
    </citation>
    <scope>NUCLEOTIDE SEQUENCE [LARGE SCALE GENOMIC DNA]</scope>
    <source>
        <strain evidence="15">2016-Iso4</strain>
    </source>
</reference>
<comment type="similarity">
    <text evidence="2">Belongs to the UPF0053 family.</text>
</comment>
<evidence type="ECO:0000259" key="12">
    <source>
        <dbReference type="PROSITE" id="PS51371"/>
    </source>
</evidence>
<accession>A0A2N5E9K7</accession>
<evidence type="ECO:0000256" key="8">
    <source>
        <dbReference type="ARBA" id="ARBA00023136"/>
    </source>
</evidence>
<feature type="transmembrane region" description="Helical" evidence="11">
    <location>
        <begin position="104"/>
        <end position="124"/>
    </location>
</feature>
<evidence type="ECO:0000313" key="15">
    <source>
        <dbReference type="Proteomes" id="UP000234503"/>
    </source>
</evidence>
<dbReference type="InterPro" id="IPR016169">
    <property type="entry name" value="FAD-bd_PCMH_sub2"/>
</dbReference>
<dbReference type="InterPro" id="IPR036318">
    <property type="entry name" value="FAD-bd_PCMH-like_sf"/>
</dbReference>
<evidence type="ECO:0000256" key="4">
    <source>
        <dbReference type="ARBA" id="ARBA00022692"/>
    </source>
</evidence>
<evidence type="ECO:0000256" key="11">
    <source>
        <dbReference type="SAM" id="Phobius"/>
    </source>
</evidence>
<evidence type="ECO:0000256" key="5">
    <source>
        <dbReference type="ARBA" id="ARBA00022737"/>
    </source>
</evidence>
<keyword evidence="4 10" id="KW-0812">Transmembrane</keyword>
<feature type="transmembrane region" description="Helical" evidence="11">
    <location>
        <begin position="12"/>
        <end position="35"/>
    </location>
</feature>
<dbReference type="Pfam" id="PF03471">
    <property type="entry name" value="CorC_HlyC"/>
    <property type="match status" value="1"/>
</dbReference>
<dbReference type="GO" id="GO:0050660">
    <property type="term" value="F:flavin adenine dinucleotide binding"/>
    <property type="evidence" value="ECO:0007669"/>
    <property type="project" value="InterPro"/>
</dbReference>
<dbReference type="GO" id="GO:0005886">
    <property type="term" value="C:plasma membrane"/>
    <property type="evidence" value="ECO:0007669"/>
    <property type="project" value="UniProtKB-SubCell"/>
</dbReference>
<keyword evidence="8 10" id="KW-0472">Membrane</keyword>
<dbReference type="InterPro" id="IPR046342">
    <property type="entry name" value="CBS_dom_sf"/>
</dbReference>
<sequence>MGSSLIVIRKTALEHVSTGTLIITLVIMIIVSAYFSASETGMMTLNRYRLRHQAKQGNRAARRVEKLLQQPDRLISLVLIGNNLVNILASALATIVGMRLYGDAGVAIATGVLTFAVLLFAEVLPKTFAALYPERIAFPSSLLLMPLQKIMLPLVWVLNTLSRLLMRLFGIKTNVHLSDAVSKEELRTIVNESRSQISRRNQDMLLSVLDLESVSVNDIMVPRNEIVGIDINDDWKSIMRQLTHSPHGRIVLYRASLDDVIGMLRVREAYRLMTEKKEFNKENLLRAADEIYFIPEGTPLNIQLVKFQRNKEKVGIVVDEYGDIQGLVTVEDILEEIVGDFTTSMSPTLAEEVTPQSDGSVLIEGSANVRELNKAFNWRLPAEDARTINGMLLEVLEEIPPVNTEIRVENYDIQILDVQDNMIKQVRVTPVQPIRASVEQH</sequence>
<dbReference type="EMBL" id="PJZH01000003">
    <property type="protein sequence ID" value="PLR38593.1"/>
    <property type="molecule type" value="Genomic_DNA"/>
</dbReference>
<evidence type="ECO:0000256" key="6">
    <source>
        <dbReference type="ARBA" id="ARBA00022989"/>
    </source>
</evidence>
<dbReference type="SUPFAM" id="SSF54631">
    <property type="entry name" value="CBS-domain pair"/>
    <property type="match status" value="1"/>
</dbReference>
<evidence type="ECO:0000259" key="13">
    <source>
        <dbReference type="PROSITE" id="PS51846"/>
    </source>
</evidence>
<dbReference type="PANTHER" id="PTHR22777:SF32">
    <property type="entry name" value="UPF0053 INNER MEMBRANE PROTEIN YFJD"/>
    <property type="match status" value="1"/>
</dbReference>
<dbReference type="Gene3D" id="3.30.465.10">
    <property type="match status" value="1"/>
</dbReference>
<dbReference type="AlphaFoldDB" id="A0A2N5E9K7"/>
<evidence type="ECO:0000256" key="1">
    <source>
        <dbReference type="ARBA" id="ARBA00004651"/>
    </source>
</evidence>
<evidence type="ECO:0000256" key="3">
    <source>
        <dbReference type="ARBA" id="ARBA00022475"/>
    </source>
</evidence>
<keyword evidence="3" id="KW-1003">Cell membrane</keyword>
<dbReference type="Proteomes" id="UP000234503">
    <property type="component" value="Unassembled WGS sequence"/>
</dbReference>
<dbReference type="Pfam" id="PF00571">
    <property type="entry name" value="CBS"/>
    <property type="match status" value="1"/>
</dbReference>
<dbReference type="PANTHER" id="PTHR22777">
    <property type="entry name" value="HEMOLYSIN-RELATED"/>
    <property type="match status" value="1"/>
</dbReference>
<keyword evidence="6 10" id="KW-1133">Transmembrane helix</keyword>
<feature type="domain" description="CNNM transmembrane" evidence="13">
    <location>
        <begin position="14"/>
        <end position="204"/>
    </location>
</feature>
<keyword evidence="15" id="KW-1185">Reference proteome</keyword>
<dbReference type="InterPro" id="IPR002550">
    <property type="entry name" value="CNNM"/>
</dbReference>
<gene>
    <name evidence="14" type="ORF">CYR32_06345</name>
</gene>
<comment type="subcellular location">
    <subcellularLocation>
        <location evidence="1">Cell membrane</location>
        <topology evidence="1">Multi-pass membrane protein</topology>
    </subcellularLocation>
</comment>
<dbReference type="SUPFAM" id="SSF56176">
    <property type="entry name" value="FAD-binding/transporter-associated domain-like"/>
    <property type="match status" value="1"/>
</dbReference>
<dbReference type="CDD" id="cd04590">
    <property type="entry name" value="CBS_pair_CorC_HlyC_assoc"/>
    <property type="match status" value="1"/>
</dbReference>
<dbReference type="InterPro" id="IPR005170">
    <property type="entry name" value="Transptr-assoc_dom"/>
</dbReference>
<evidence type="ECO:0000313" key="14">
    <source>
        <dbReference type="EMBL" id="PLR38593.1"/>
    </source>
</evidence>
<evidence type="ECO:0000256" key="7">
    <source>
        <dbReference type="ARBA" id="ARBA00023122"/>
    </source>
</evidence>
<dbReference type="Pfam" id="PF01595">
    <property type="entry name" value="CNNM"/>
    <property type="match status" value="1"/>
</dbReference>
<dbReference type="InterPro" id="IPR000644">
    <property type="entry name" value="CBS_dom"/>
</dbReference>
<evidence type="ECO:0000256" key="10">
    <source>
        <dbReference type="PROSITE-ProRule" id="PRU01193"/>
    </source>
</evidence>
<feature type="domain" description="CBS" evidence="12">
    <location>
        <begin position="284"/>
        <end position="344"/>
    </location>
</feature>
<dbReference type="OrthoDB" id="9797674at2"/>
<proteinExistence type="inferred from homology"/>
<feature type="transmembrane region" description="Helical" evidence="11">
    <location>
        <begin position="136"/>
        <end position="158"/>
    </location>
</feature>
<dbReference type="Gene3D" id="3.10.580.10">
    <property type="entry name" value="CBS-domain"/>
    <property type="match status" value="1"/>
</dbReference>
<dbReference type="NCBIfam" id="NF008604">
    <property type="entry name" value="PRK11573.1"/>
    <property type="match status" value="1"/>
</dbReference>
<evidence type="ECO:0000256" key="9">
    <source>
        <dbReference type="PROSITE-ProRule" id="PRU00703"/>
    </source>
</evidence>
<dbReference type="SMART" id="SM01091">
    <property type="entry name" value="CorC_HlyC"/>
    <property type="match status" value="1"/>
</dbReference>
<comment type="caution">
    <text evidence="14">The sequence shown here is derived from an EMBL/GenBank/DDBJ whole genome shotgun (WGS) entry which is preliminary data.</text>
</comment>